<dbReference type="Proteomes" id="UP001297540">
    <property type="component" value="Chromosome"/>
</dbReference>
<evidence type="ECO:0000313" key="11">
    <source>
        <dbReference type="EMBL" id="WOS79198.1"/>
    </source>
</evidence>
<dbReference type="Proteomes" id="UP000644192">
    <property type="component" value="Unassembled WGS sequence"/>
</dbReference>
<name>A0A072ZFE5_PSEAI</name>
<reference evidence="8" key="6">
    <citation type="submission" date="2020-01" db="EMBL/GenBank/DDBJ databases">
        <title>Bacteria Cultured from War Wounds Associated with the Conflict in Eastern Ukraine.</title>
        <authorList>
            <person name="Snesrud E."/>
            <person name="Galac M.R."/>
            <person name="Mc Gann P."/>
            <person name="Valentine K."/>
            <person name="Viacheslav K."/>
        </authorList>
    </citation>
    <scope>NUCLEOTIDE SEQUENCE</scope>
    <source>
        <strain evidence="8">VNMU148</strain>
    </source>
</reference>
<evidence type="ECO:0000313" key="12">
    <source>
        <dbReference type="Proteomes" id="UP000045039"/>
    </source>
</evidence>
<keyword evidence="3 6" id="KW-0812">Transmembrane</keyword>
<evidence type="ECO:0000313" key="10">
    <source>
        <dbReference type="EMBL" id="RPM16319.1"/>
    </source>
</evidence>
<proteinExistence type="predicted"/>
<feature type="transmembrane region" description="Helical" evidence="6">
    <location>
        <begin position="275"/>
        <end position="293"/>
    </location>
</feature>
<dbReference type="Proteomes" id="UP000045039">
    <property type="component" value="Unassembled WGS sequence"/>
</dbReference>
<dbReference type="OMA" id="TPTAYVW"/>
<reference evidence="9 13" key="3">
    <citation type="submission" date="2017-05" db="EMBL/GenBank/DDBJ databases">
        <authorList>
            <person name="Song R."/>
            <person name="Chenine A.L."/>
            <person name="Ruprecht R.M."/>
        </authorList>
    </citation>
    <scope>NUCLEOTIDE SEQUENCE [LARGE SCALE GENOMIC DNA]</scope>
    <source>
        <strain evidence="9 13">S567_C10_BS</strain>
    </source>
</reference>
<feature type="transmembrane region" description="Helical" evidence="6">
    <location>
        <begin position="42"/>
        <end position="62"/>
    </location>
</feature>
<dbReference type="GO" id="GO:0016020">
    <property type="term" value="C:membrane"/>
    <property type="evidence" value="ECO:0007669"/>
    <property type="project" value="UniProtKB-SubCell"/>
</dbReference>
<dbReference type="GO" id="GO:0035673">
    <property type="term" value="F:oligopeptide transmembrane transporter activity"/>
    <property type="evidence" value="ECO:0007669"/>
    <property type="project" value="InterPro"/>
</dbReference>
<dbReference type="RefSeq" id="WP_003114310.1">
    <property type="nucleotide sequence ID" value="NZ_AP014622.1"/>
</dbReference>
<dbReference type="EMBL" id="NFFZ01000017">
    <property type="protein sequence ID" value="OTI57507.1"/>
    <property type="molecule type" value="Genomic_DNA"/>
</dbReference>
<evidence type="ECO:0000256" key="1">
    <source>
        <dbReference type="ARBA" id="ARBA00004141"/>
    </source>
</evidence>
<evidence type="ECO:0000256" key="4">
    <source>
        <dbReference type="ARBA" id="ARBA00022989"/>
    </source>
</evidence>
<evidence type="ECO:0000313" key="7">
    <source>
        <dbReference type="EMBL" id="CRO16960.1"/>
    </source>
</evidence>
<feature type="transmembrane region" description="Helical" evidence="6">
    <location>
        <begin position="103"/>
        <end position="122"/>
    </location>
</feature>
<evidence type="ECO:0000313" key="14">
    <source>
        <dbReference type="Proteomes" id="UP000284767"/>
    </source>
</evidence>
<dbReference type="EMBL" id="NSNE01000007">
    <property type="protein sequence ID" value="RPM16319.1"/>
    <property type="molecule type" value="Genomic_DNA"/>
</dbReference>
<reference evidence="10 14" key="5">
    <citation type="submission" date="2019-01" db="EMBL/GenBank/DDBJ databases">
        <title>The Pseudomonas aeruginosa pan-genome provides new insights on its population structure, horizontal gene transfer and pathogenicity.</title>
        <authorList>
            <person name="Freschi L."/>
            <person name="Vincent A.T."/>
            <person name="Jeukens J."/>
            <person name="Emond-Rheault J.-G."/>
            <person name="Kukavica-Ibrulj I."/>
            <person name="Dupont M.-J."/>
            <person name="Charette S.J."/>
            <person name="Boyle B."/>
            <person name="Levesque R.C."/>
        </authorList>
    </citation>
    <scope>NUCLEOTIDE SEQUENCE [LARGE SCALE GENOMIC DNA]</scope>
    <source>
        <strain evidence="10 14">PA-W36</strain>
    </source>
</reference>
<reference evidence="10 14" key="4">
    <citation type="submission" date="2017-08" db="EMBL/GenBank/DDBJ databases">
        <authorList>
            <person name="Feschi L."/>
            <person name="Jeukens J."/>
            <person name="Emond-Rheault J.-G."/>
            <person name="Kukavica-Ibrulj I."/>
            <person name="Boyle B."/>
            <person name="Levesque R.C."/>
        </authorList>
    </citation>
    <scope>NUCLEOTIDE SEQUENCE [LARGE SCALE GENOMIC DNA]</scope>
    <source>
        <strain evidence="10 14">PA-W36</strain>
    </source>
</reference>
<feature type="transmembrane region" description="Helical" evidence="6">
    <location>
        <begin position="74"/>
        <end position="97"/>
    </location>
</feature>
<feature type="transmembrane region" description="Helical" evidence="6">
    <location>
        <begin position="14"/>
        <end position="36"/>
    </location>
</feature>
<feature type="transmembrane region" description="Helical" evidence="6">
    <location>
        <begin position="468"/>
        <end position="489"/>
    </location>
</feature>
<feature type="transmembrane region" description="Helical" evidence="6">
    <location>
        <begin position="563"/>
        <end position="588"/>
    </location>
</feature>
<feature type="transmembrane region" description="Helical" evidence="6">
    <location>
        <begin position="427"/>
        <end position="447"/>
    </location>
</feature>
<dbReference type="AlphaFoldDB" id="A0A072ZFE5"/>
<dbReference type="InterPro" id="IPR004813">
    <property type="entry name" value="OPT"/>
</dbReference>
<dbReference type="InterPro" id="IPR004814">
    <property type="entry name" value="Oligopep_transpt"/>
</dbReference>
<dbReference type="SMR" id="A0A072ZFE5"/>
<evidence type="ECO:0000256" key="3">
    <source>
        <dbReference type="ARBA" id="ARBA00022692"/>
    </source>
</evidence>
<dbReference type="PANTHER" id="PTHR31645">
    <property type="entry name" value="OLIGOPEPTIDE TRANSPORTER YGL114W-RELATED"/>
    <property type="match status" value="1"/>
</dbReference>
<evidence type="ECO:0000256" key="2">
    <source>
        <dbReference type="ARBA" id="ARBA00022448"/>
    </source>
</evidence>
<dbReference type="EMBL" id="WXZT01000001">
    <property type="protein sequence ID" value="MZZ10703.1"/>
    <property type="molecule type" value="Genomic_DNA"/>
</dbReference>
<evidence type="ECO:0000313" key="8">
    <source>
        <dbReference type="EMBL" id="MZZ10703.1"/>
    </source>
</evidence>
<dbReference type="Pfam" id="PF03169">
    <property type="entry name" value="OPT"/>
    <property type="match status" value="1"/>
</dbReference>
<accession>A0A072ZFE5</accession>
<feature type="transmembrane region" description="Helical" evidence="6">
    <location>
        <begin position="170"/>
        <end position="187"/>
    </location>
</feature>
<protein>
    <submittedName>
        <fullName evidence="7">OPT oligopeptide transporter protein</fullName>
    </submittedName>
    <submittedName>
        <fullName evidence="10">Oligopeptide transporter, OPT family</fullName>
    </submittedName>
</protein>
<reference evidence="11" key="7">
    <citation type="submission" date="2023-06" db="EMBL/GenBank/DDBJ databases">
        <authorList>
            <consortium name="Clinical and Environmental Microbiology Branch: Whole genome sequencing antimicrobial resistance pathogens in the healthcare setting"/>
        </authorList>
    </citation>
    <scope>NUCLEOTIDE SEQUENCE</scope>
    <source>
        <strain evidence="11">2021CK-01020</strain>
    </source>
</reference>
<dbReference type="NCBIfam" id="TIGR00733">
    <property type="entry name" value="OPT family oligopeptide transporter"/>
    <property type="match status" value="1"/>
</dbReference>
<feature type="transmembrane region" description="Helical" evidence="6">
    <location>
        <begin position="232"/>
        <end position="255"/>
    </location>
</feature>
<feature type="transmembrane region" description="Helical" evidence="6">
    <location>
        <begin position="533"/>
        <end position="551"/>
    </location>
</feature>
<feature type="transmembrane region" description="Helical" evidence="6">
    <location>
        <begin position="207"/>
        <end position="225"/>
    </location>
</feature>
<organism evidence="10 14">
    <name type="scientific">Pseudomonas aeruginosa</name>
    <dbReference type="NCBI Taxonomy" id="287"/>
    <lineage>
        <taxon>Bacteria</taxon>
        <taxon>Pseudomonadati</taxon>
        <taxon>Pseudomonadota</taxon>
        <taxon>Gammaproteobacteria</taxon>
        <taxon>Pseudomonadales</taxon>
        <taxon>Pseudomonadaceae</taxon>
        <taxon>Pseudomonas</taxon>
    </lineage>
</organism>
<dbReference type="InterPro" id="IPR045035">
    <property type="entry name" value="YSL-like"/>
</dbReference>
<keyword evidence="4 6" id="KW-1133">Transmembrane helix</keyword>
<comment type="subcellular location">
    <subcellularLocation>
        <location evidence="1">Membrane</location>
        <topology evidence="1">Multi-pass membrane protein</topology>
    </subcellularLocation>
</comment>
<dbReference type="KEGG" id="paeb:NCGM1900_1033"/>
<reference evidence="11" key="8">
    <citation type="submission" date="2023-10" db="EMBL/GenBank/DDBJ databases">
        <title>Pathogen: clinical or host-associated sample.</title>
        <authorList>
            <person name="Hergert J."/>
            <person name="Casey R."/>
            <person name="Wagner J."/>
            <person name="Young E.L."/>
            <person name="Oakeson K.F."/>
        </authorList>
    </citation>
    <scope>NUCLEOTIDE SEQUENCE</scope>
    <source>
        <strain evidence="11">2021CK-01020</strain>
    </source>
</reference>
<dbReference type="Proteomes" id="UP000194857">
    <property type="component" value="Unassembled WGS sequence"/>
</dbReference>
<reference evidence="7" key="1">
    <citation type="submission" date="2015-06" db="EMBL/GenBank/DDBJ databases">
        <authorList>
            <person name="Radhakrishnan R."/>
            <person name="Underwood A."/>
            <person name="Al-Shahib A."/>
        </authorList>
    </citation>
    <scope>NUCLEOTIDE SEQUENCE</scope>
    <source>
        <strain evidence="7">P19_London_7_VIM_2_05_10</strain>
    </source>
</reference>
<evidence type="ECO:0000313" key="13">
    <source>
        <dbReference type="Proteomes" id="UP000194857"/>
    </source>
</evidence>
<feature type="transmembrane region" description="Helical" evidence="6">
    <location>
        <begin position="615"/>
        <end position="639"/>
    </location>
</feature>
<feature type="transmembrane region" description="Helical" evidence="6">
    <location>
        <begin position="509"/>
        <end position="526"/>
    </location>
</feature>
<feature type="transmembrane region" description="Helical" evidence="6">
    <location>
        <begin position="358"/>
        <end position="382"/>
    </location>
</feature>
<dbReference type="EMBL" id="CVVU01000039">
    <property type="protein sequence ID" value="CRO16960.1"/>
    <property type="molecule type" value="Genomic_DNA"/>
</dbReference>
<keyword evidence="2" id="KW-0813">Transport</keyword>
<keyword evidence="5 6" id="KW-0472">Membrane</keyword>
<evidence type="ECO:0000313" key="9">
    <source>
        <dbReference type="EMBL" id="OTI57507.1"/>
    </source>
</evidence>
<gene>
    <name evidence="9" type="ORF">CAZ10_27040</name>
    <name evidence="8" type="ORF">GUL26_00445</name>
    <name evidence="10" type="ORF">IPC1295_14310</name>
    <name evidence="11" type="ORF">L4V69_08660</name>
    <name evidence="7" type="ORF">PAERUG_P19_London_7_VIM_2_05_10_00967</name>
</gene>
<evidence type="ECO:0000256" key="6">
    <source>
        <dbReference type="SAM" id="Phobius"/>
    </source>
</evidence>
<feature type="transmembrane region" description="Helical" evidence="6">
    <location>
        <begin position="394"/>
        <end position="415"/>
    </location>
</feature>
<feature type="transmembrane region" description="Helical" evidence="6">
    <location>
        <begin position="645"/>
        <end position="672"/>
    </location>
</feature>
<dbReference type="PANTHER" id="PTHR31645:SF0">
    <property type="entry name" value="OLIGOPEPTIDE TRANSPORTER YGL114W-RELATED"/>
    <property type="match status" value="1"/>
</dbReference>
<accession>A0A1S1BUW5</accession>
<dbReference type="eggNOG" id="COG1297">
    <property type="taxonomic scope" value="Bacteria"/>
</dbReference>
<dbReference type="EMBL" id="CP136986">
    <property type="protein sequence ID" value="WOS79198.1"/>
    <property type="molecule type" value="Genomic_DNA"/>
</dbReference>
<dbReference type="Proteomes" id="UP000284767">
    <property type="component" value="Unassembled WGS sequence"/>
</dbReference>
<dbReference type="NCBIfam" id="TIGR00728">
    <property type="entry name" value="OPT_sfam"/>
    <property type="match status" value="1"/>
</dbReference>
<evidence type="ECO:0000256" key="5">
    <source>
        <dbReference type="ARBA" id="ARBA00023136"/>
    </source>
</evidence>
<reference evidence="12" key="2">
    <citation type="submission" date="2015-06" db="EMBL/GenBank/DDBJ databases">
        <authorList>
            <person name="Radhakrishnan Rajesh"/>
            <person name="Underwood Anthony"/>
            <person name="Al-Shahib Ali"/>
        </authorList>
    </citation>
    <scope>NUCLEOTIDE SEQUENCE [LARGE SCALE GENOMIC DNA]</scope>
    <source>
        <strain evidence="12">P19_London_7_VIM_2_05_10</strain>
    </source>
</reference>
<sequence length="678" mass="70341">MQERIPDELTLPELTLRGLILGALITVVFTASNVYLGLKVGLTFASSIPAAVISMAVLRYFSGANILENNMVQTQASAAGTLSSIIFILPGLLMIGYWSGFPFWQTAAICSIGGILGVLYTIPLRRVMVVQSELPYPEGVAAAEILRVGSDGAEDEEDARAPRAAGNAPGLYDILGGGLVAALFSLWSSGFKVLAEGFSVWLSAGQAAFRLSTGFSLALVGAGYLMGITAGIAILIGVVISWGVAVPLLTVNSVPADGQSLSDLATQLWSSQVRFLGAGTIGVAALWTLATLFKPMVRGVWASLGAVRGNSQANSLRTELDMPAKWILLIAGILLVSLFVVFSHFLGAAAPDMASPQFWSLVAVCVVFAFFFGFLIAAACGYMAGLVGSSSSPISGIGIIAVILVSLLILGFGSIEGGLLDRQNGKLAIALALFTTSVVLAIAAISNDNLQDLKTGYLVGATPWRQQVALIVGCIVGALVIPPVLELLYSAYGFTGALPREGMDPGQALAAPQATLMTAIASGIFHDALNWNMILIGVALGIALILVDLLLRRTGKACLPVLAVGLGIYLPPTIGMTLVVGALISWLLENALKKRAAAAGVDEEAYAEEPKRRGVLLASGLIVGESLMGILLAGVIGATGEDAPLALAGAGFAGIAQWLGLVVFVAICVLFYRRVLAR</sequence>
<feature type="transmembrane region" description="Helical" evidence="6">
    <location>
        <begin position="326"/>
        <end position="346"/>
    </location>
</feature>